<dbReference type="AlphaFoldDB" id="A0A0A9C7V0"/>
<reference evidence="1" key="1">
    <citation type="submission" date="2014-09" db="EMBL/GenBank/DDBJ databases">
        <authorList>
            <person name="Magalhaes I.L.F."/>
            <person name="Oliveira U."/>
            <person name="Santos F.R."/>
            <person name="Vidigal T.H.D.A."/>
            <person name="Brescovit A.D."/>
            <person name="Santos A.J."/>
        </authorList>
    </citation>
    <scope>NUCLEOTIDE SEQUENCE</scope>
    <source>
        <tissue evidence="1">Shoot tissue taken approximately 20 cm above the soil surface</tissue>
    </source>
</reference>
<sequence length="61" mass="6975">MFGFAHQPRTHPRSGEIQFVCKLQICTHDLNRGSWPKCAILVTMSVSIYVPTNKLRVSFLN</sequence>
<dbReference type="EMBL" id="GBRH01225506">
    <property type="protein sequence ID" value="JAD72389.1"/>
    <property type="molecule type" value="Transcribed_RNA"/>
</dbReference>
<proteinExistence type="predicted"/>
<organism evidence="1">
    <name type="scientific">Arundo donax</name>
    <name type="common">Giant reed</name>
    <name type="synonym">Donax arundinaceus</name>
    <dbReference type="NCBI Taxonomy" id="35708"/>
    <lineage>
        <taxon>Eukaryota</taxon>
        <taxon>Viridiplantae</taxon>
        <taxon>Streptophyta</taxon>
        <taxon>Embryophyta</taxon>
        <taxon>Tracheophyta</taxon>
        <taxon>Spermatophyta</taxon>
        <taxon>Magnoliopsida</taxon>
        <taxon>Liliopsida</taxon>
        <taxon>Poales</taxon>
        <taxon>Poaceae</taxon>
        <taxon>PACMAD clade</taxon>
        <taxon>Arundinoideae</taxon>
        <taxon>Arundineae</taxon>
        <taxon>Arundo</taxon>
    </lineage>
</organism>
<evidence type="ECO:0000313" key="1">
    <source>
        <dbReference type="EMBL" id="JAD72389.1"/>
    </source>
</evidence>
<name>A0A0A9C7V0_ARUDO</name>
<accession>A0A0A9C7V0</accession>
<protein>
    <submittedName>
        <fullName evidence="1">Uncharacterized protein</fullName>
    </submittedName>
</protein>
<reference evidence="1" key="2">
    <citation type="journal article" date="2015" name="Data Brief">
        <title>Shoot transcriptome of the giant reed, Arundo donax.</title>
        <authorList>
            <person name="Barrero R.A."/>
            <person name="Guerrero F.D."/>
            <person name="Moolhuijzen P."/>
            <person name="Goolsby J.A."/>
            <person name="Tidwell J."/>
            <person name="Bellgard S.E."/>
            <person name="Bellgard M.I."/>
        </authorList>
    </citation>
    <scope>NUCLEOTIDE SEQUENCE</scope>
    <source>
        <tissue evidence="1">Shoot tissue taken approximately 20 cm above the soil surface</tissue>
    </source>
</reference>